<dbReference type="Gene3D" id="1.10.287.470">
    <property type="entry name" value="Helix hairpin bin"/>
    <property type="match status" value="1"/>
</dbReference>
<reference evidence="3 4" key="1">
    <citation type="journal article" date="2016" name="Syst. Appl. Microbiol.">
        <title>Vibrio bivalvicida sp. nov., a novel larval pathogen for bivalve molluscs reared in a hatchery.</title>
        <authorList>
            <person name="Dubert J."/>
            <person name="Romalde J.L."/>
            <person name="Prado S."/>
            <person name="Barja J.L."/>
        </authorList>
    </citation>
    <scope>NUCLEOTIDE SEQUENCE [LARGE SCALE GENOMIC DNA]</scope>
    <source>
        <strain evidence="3 4">605</strain>
    </source>
</reference>
<dbReference type="InterPro" id="IPR006143">
    <property type="entry name" value="RND_pump_MFP"/>
</dbReference>
<dbReference type="SUPFAM" id="SSF111369">
    <property type="entry name" value="HlyD-like secretion proteins"/>
    <property type="match status" value="1"/>
</dbReference>
<dbReference type="NCBIfam" id="TIGR01730">
    <property type="entry name" value="RND_mfp"/>
    <property type="match status" value="1"/>
</dbReference>
<evidence type="ECO:0000313" key="4">
    <source>
        <dbReference type="Proteomes" id="UP000078406"/>
    </source>
</evidence>
<keyword evidence="2" id="KW-0175">Coiled coil</keyword>
<evidence type="ECO:0000313" key="3">
    <source>
        <dbReference type="EMBL" id="OAJ93340.1"/>
    </source>
</evidence>
<accession>A0A177XXL3</accession>
<sequence>MKVKSIFAVALGVSAIFAALVLVDYLEPQPTPIKEKAEQKAPVSIIEVMPQAHKSSLTLLATTTARWPIQLKASSTAQLAWLDSQLEPGVTVAKGDILAKLETSALASNLAQAKSQVTQAELNLKQAKHEQTVALKMLSAKTSSPFARREPQVAAAKAELDRAQQALQSANKLLSEANIVAPFDAIILRRMISPGEWLESGQVLFELAASDSVDVALPVSDLHWQKVQGALSKPEISVSNRAGQHWPAKVRYVAPQADANTRQRQVVLAVSEPYAEKEKLLPNQQVKVDVSLGNQQSIVTLPLSALTRDGFVWTLDNQDRLRKEWVTLVGQQQDQVFVRFDKQSDQSRRVVVYPLISMLVGKQMAPHIMTEMTAKLRSE</sequence>
<dbReference type="PANTHER" id="PTHR30469">
    <property type="entry name" value="MULTIDRUG RESISTANCE PROTEIN MDTA"/>
    <property type="match status" value="1"/>
</dbReference>
<dbReference type="Proteomes" id="UP000078406">
    <property type="component" value="Unassembled WGS sequence"/>
</dbReference>
<name>A0A177XXL3_9VIBR</name>
<dbReference type="Gene3D" id="2.40.50.100">
    <property type="match status" value="1"/>
</dbReference>
<proteinExistence type="inferred from homology"/>
<comment type="similarity">
    <text evidence="1">Belongs to the membrane fusion protein (MFP) (TC 8.A.1) family.</text>
</comment>
<evidence type="ECO:0000256" key="2">
    <source>
        <dbReference type="SAM" id="Coils"/>
    </source>
</evidence>
<dbReference type="Gene3D" id="2.40.30.170">
    <property type="match status" value="1"/>
</dbReference>
<feature type="coiled-coil region" evidence="2">
    <location>
        <begin position="110"/>
        <end position="180"/>
    </location>
</feature>
<organism evidence="3 4">
    <name type="scientific">Vibrio bivalvicida</name>
    <dbReference type="NCBI Taxonomy" id="1276888"/>
    <lineage>
        <taxon>Bacteria</taxon>
        <taxon>Pseudomonadati</taxon>
        <taxon>Pseudomonadota</taxon>
        <taxon>Gammaproteobacteria</taxon>
        <taxon>Vibrionales</taxon>
        <taxon>Vibrionaceae</taxon>
        <taxon>Vibrio</taxon>
        <taxon>Vibrio oreintalis group</taxon>
    </lineage>
</organism>
<dbReference type="PANTHER" id="PTHR30469:SF15">
    <property type="entry name" value="HLYD FAMILY OF SECRETION PROTEINS"/>
    <property type="match status" value="1"/>
</dbReference>
<dbReference type="AlphaFoldDB" id="A0A177XXL3"/>
<dbReference type="Gene3D" id="2.40.420.20">
    <property type="match status" value="1"/>
</dbReference>
<dbReference type="GO" id="GO:0015562">
    <property type="term" value="F:efflux transmembrane transporter activity"/>
    <property type="evidence" value="ECO:0007669"/>
    <property type="project" value="TreeGrafter"/>
</dbReference>
<protein>
    <submittedName>
        <fullName evidence="3">Efflux transporter periplasmic adaptor subunit</fullName>
    </submittedName>
</protein>
<dbReference type="RefSeq" id="WP_054961831.1">
    <property type="nucleotide sequence ID" value="NZ_LLEI02000043.1"/>
</dbReference>
<evidence type="ECO:0000256" key="1">
    <source>
        <dbReference type="ARBA" id="ARBA00009477"/>
    </source>
</evidence>
<comment type="caution">
    <text evidence="3">The sequence shown here is derived from an EMBL/GenBank/DDBJ whole genome shotgun (WGS) entry which is preliminary data.</text>
</comment>
<gene>
    <name evidence="3" type="ORF">APB76_15380</name>
</gene>
<dbReference type="EMBL" id="LLEI02000043">
    <property type="protein sequence ID" value="OAJ93340.1"/>
    <property type="molecule type" value="Genomic_DNA"/>
</dbReference>
<dbReference type="GO" id="GO:1990281">
    <property type="term" value="C:efflux pump complex"/>
    <property type="evidence" value="ECO:0007669"/>
    <property type="project" value="TreeGrafter"/>
</dbReference>